<dbReference type="InParanoid" id="G4YNK6"/>
<dbReference type="EMBL" id="JH159151">
    <property type="protein sequence ID" value="EGZ30405.1"/>
    <property type="molecule type" value="Genomic_DNA"/>
</dbReference>
<evidence type="ECO:0000313" key="2">
    <source>
        <dbReference type="EMBL" id="EGZ30405.1"/>
    </source>
</evidence>
<dbReference type="InterPro" id="IPR000719">
    <property type="entry name" value="Prot_kinase_dom"/>
</dbReference>
<gene>
    <name evidence="2" type="ORF">PHYSODRAFT_295212</name>
</gene>
<dbReference type="PROSITE" id="PS50011">
    <property type="entry name" value="PROTEIN_KINASE_DOM"/>
    <property type="match status" value="1"/>
</dbReference>
<dbReference type="PANTHER" id="PTHR44329">
    <property type="entry name" value="SERINE/THREONINE-PROTEIN KINASE TNNI3K-RELATED"/>
    <property type="match status" value="1"/>
</dbReference>
<dbReference type="GO" id="GO:0004674">
    <property type="term" value="F:protein serine/threonine kinase activity"/>
    <property type="evidence" value="ECO:0007669"/>
    <property type="project" value="TreeGrafter"/>
</dbReference>
<dbReference type="Pfam" id="PF00069">
    <property type="entry name" value="Pkinase"/>
    <property type="match status" value="1"/>
</dbReference>
<dbReference type="SUPFAM" id="SSF56112">
    <property type="entry name" value="Protein kinase-like (PK-like)"/>
    <property type="match status" value="1"/>
</dbReference>
<dbReference type="STRING" id="1094619.G4YNK6"/>
<feature type="domain" description="Protein kinase" evidence="1">
    <location>
        <begin position="1"/>
        <end position="132"/>
    </location>
</feature>
<dbReference type="GO" id="GO:0005524">
    <property type="term" value="F:ATP binding"/>
    <property type="evidence" value="ECO:0007669"/>
    <property type="project" value="InterPro"/>
</dbReference>
<dbReference type="KEGG" id="psoj:PHYSODRAFT_295212"/>
<dbReference type="InterPro" id="IPR051681">
    <property type="entry name" value="Ser/Thr_Kinases-Pseudokinases"/>
</dbReference>
<organism evidence="2 3">
    <name type="scientific">Phytophthora sojae (strain P6497)</name>
    <name type="common">Soybean stem and root rot agent</name>
    <name type="synonym">Phytophthora megasperma f. sp. glycines</name>
    <dbReference type="NCBI Taxonomy" id="1094619"/>
    <lineage>
        <taxon>Eukaryota</taxon>
        <taxon>Sar</taxon>
        <taxon>Stramenopiles</taxon>
        <taxon>Oomycota</taxon>
        <taxon>Peronosporomycetes</taxon>
        <taxon>Peronosporales</taxon>
        <taxon>Peronosporaceae</taxon>
        <taxon>Phytophthora</taxon>
    </lineage>
</organism>
<dbReference type="Gene3D" id="1.10.510.10">
    <property type="entry name" value="Transferase(Phosphotransferase) domain 1"/>
    <property type="match status" value="1"/>
</dbReference>
<evidence type="ECO:0000313" key="3">
    <source>
        <dbReference type="Proteomes" id="UP000002640"/>
    </source>
</evidence>
<protein>
    <recommendedName>
        <fullName evidence="1">Protein kinase domain-containing protein</fullName>
    </recommendedName>
</protein>
<keyword evidence="3" id="KW-1185">Reference proteome</keyword>
<proteinExistence type="predicted"/>
<dbReference type="Proteomes" id="UP000002640">
    <property type="component" value="Unassembled WGS sequence"/>
</dbReference>
<evidence type="ECO:0000259" key="1">
    <source>
        <dbReference type="PROSITE" id="PS50011"/>
    </source>
</evidence>
<dbReference type="OMA" id="FACEEAM"/>
<name>G4YNK6_PHYSP</name>
<dbReference type="RefSeq" id="XP_009517680.1">
    <property type="nucleotide sequence ID" value="XM_009519385.1"/>
</dbReference>
<dbReference type="PANTHER" id="PTHR44329:SF214">
    <property type="entry name" value="PROTEIN KINASE DOMAIN-CONTAINING PROTEIN"/>
    <property type="match status" value="1"/>
</dbReference>
<sequence length="163" mass="17897">MGKDAFTVKLADFGLSILATNSSSASEYPVSGAFRWKAPECLLGSPPTFASDSYSFGMCIIEAVTGEYPWRNSVGDDVVKCNVTEKRQLPRRPAAFLGVEWELIERMCCFNPGERIGALAVIQSMKRIQQWFSLGYLVEGGGECSLGSVRRCKDLQQGRLNGL</sequence>
<accession>G4YNK6</accession>
<dbReference type="GeneID" id="20641217"/>
<reference evidence="2 3" key="1">
    <citation type="journal article" date="2006" name="Science">
        <title>Phytophthora genome sequences uncover evolutionary origins and mechanisms of pathogenesis.</title>
        <authorList>
            <person name="Tyler B.M."/>
            <person name="Tripathy S."/>
            <person name="Zhang X."/>
            <person name="Dehal P."/>
            <person name="Jiang R.H."/>
            <person name="Aerts A."/>
            <person name="Arredondo F.D."/>
            <person name="Baxter L."/>
            <person name="Bensasson D."/>
            <person name="Beynon J.L."/>
            <person name="Chapman J."/>
            <person name="Damasceno C.M."/>
            <person name="Dorrance A.E."/>
            <person name="Dou D."/>
            <person name="Dickerman A.W."/>
            <person name="Dubchak I.L."/>
            <person name="Garbelotto M."/>
            <person name="Gijzen M."/>
            <person name="Gordon S.G."/>
            <person name="Govers F."/>
            <person name="Grunwald N.J."/>
            <person name="Huang W."/>
            <person name="Ivors K.L."/>
            <person name="Jones R.W."/>
            <person name="Kamoun S."/>
            <person name="Krampis K."/>
            <person name="Lamour K.H."/>
            <person name="Lee M.K."/>
            <person name="McDonald W.H."/>
            <person name="Medina M."/>
            <person name="Meijer H.J."/>
            <person name="Nordberg E.K."/>
            <person name="Maclean D.J."/>
            <person name="Ospina-Giraldo M.D."/>
            <person name="Morris P.F."/>
            <person name="Phuntumart V."/>
            <person name="Putnam N.H."/>
            <person name="Rash S."/>
            <person name="Rose J.K."/>
            <person name="Sakihama Y."/>
            <person name="Salamov A.A."/>
            <person name="Savidor A."/>
            <person name="Scheuring C.F."/>
            <person name="Smith B.M."/>
            <person name="Sobral B.W."/>
            <person name="Terry A."/>
            <person name="Torto-Alalibo T.A."/>
            <person name="Win J."/>
            <person name="Xu Z."/>
            <person name="Zhang H."/>
            <person name="Grigoriev I.V."/>
            <person name="Rokhsar D.S."/>
            <person name="Boore J.L."/>
        </authorList>
    </citation>
    <scope>NUCLEOTIDE SEQUENCE [LARGE SCALE GENOMIC DNA]</scope>
    <source>
        <strain evidence="2 3">P6497</strain>
    </source>
</reference>
<dbReference type="InterPro" id="IPR011009">
    <property type="entry name" value="Kinase-like_dom_sf"/>
</dbReference>
<dbReference type="AlphaFoldDB" id="G4YNK6"/>